<dbReference type="EMBL" id="BNBD01000009">
    <property type="protein sequence ID" value="GHF58094.1"/>
    <property type="molecule type" value="Genomic_DNA"/>
</dbReference>
<dbReference type="AlphaFoldDB" id="A0A919B795"/>
<dbReference type="Proteomes" id="UP000638313">
    <property type="component" value="Unassembled WGS sequence"/>
</dbReference>
<comment type="caution">
    <text evidence="1">The sequence shown here is derived from an EMBL/GenBank/DDBJ whole genome shotgun (WGS) entry which is preliminary data.</text>
</comment>
<dbReference type="RefSeq" id="WP_190131405.1">
    <property type="nucleotide sequence ID" value="NZ_BNBD01000009.1"/>
</dbReference>
<gene>
    <name evidence="1" type="ORF">GCM10010218_44410</name>
</gene>
<evidence type="ECO:0000313" key="1">
    <source>
        <dbReference type="EMBL" id="GHF58094.1"/>
    </source>
</evidence>
<sequence>MSSPADGLADGIADDLVGTQAPRHRITGPAEALRVLERAAPGLARHRRTESAVPDWALIGTALGTALPGDFRLLAEQHRHFRLGGFLAVALPAPGREHAWLRGVRQNLEIVHDWWEDGMTAGLPPHPAPGGLLPWAESLSGDLFLWTTAGAGPDDWPVTVASRSGAWWHYAGGAVQFLAELLDGSLEPWALPEVRPEVTWPAGA</sequence>
<organism evidence="1 2">
    <name type="scientific">Streptomyces mashuensis</name>
    <dbReference type="NCBI Taxonomy" id="33904"/>
    <lineage>
        <taxon>Bacteria</taxon>
        <taxon>Bacillati</taxon>
        <taxon>Actinomycetota</taxon>
        <taxon>Actinomycetes</taxon>
        <taxon>Kitasatosporales</taxon>
        <taxon>Streptomycetaceae</taxon>
        <taxon>Streptomyces</taxon>
    </lineage>
</organism>
<reference evidence="1" key="2">
    <citation type="submission" date="2020-09" db="EMBL/GenBank/DDBJ databases">
        <authorList>
            <person name="Sun Q."/>
            <person name="Ohkuma M."/>
        </authorList>
    </citation>
    <scope>NUCLEOTIDE SEQUENCE</scope>
    <source>
        <strain evidence="1">JCM 4059</strain>
    </source>
</reference>
<protein>
    <recommendedName>
        <fullName evidence="3">SMI1/KNR4 family protein</fullName>
    </recommendedName>
</protein>
<accession>A0A919B795</accession>
<evidence type="ECO:0000313" key="2">
    <source>
        <dbReference type="Proteomes" id="UP000638313"/>
    </source>
</evidence>
<evidence type="ECO:0008006" key="3">
    <source>
        <dbReference type="Google" id="ProtNLM"/>
    </source>
</evidence>
<proteinExistence type="predicted"/>
<name>A0A919B795_9ACTN</name>
<reference evidence="1" key="1">
    <citation type="journal article" date="2014" name="Int. J. Syst. Evol. Microbiol.">
        <title>Complete genome sequence of Corynebacterium casei LMG S-19264T (=DSM 44701T), isolated from a smear-ripened cheese.</title>
        <authorList>
            <consortium name="US DOE Joint Genome Institute (JGI-PGF)"/>
            <person name="Walter F."/>
            <person name="Albersmeier A."/>
            <person name="Kalinowski J."/>
            <person name="Ruckert C."/>
        </authorList>
    </citation>
    <scope>NUCLEOTIDE SEQUENCE</scope>
    <source>
        <strain evidence="1">JCM 4059</strain>
    </source>
</reference>
<keyword evidence="2" id="KW-1185">Reference proteome</keyword>